<dbReference type="Pfam" id="PF18662">
    <property type="entry name" value="HTH_56"/>
    <property type="match status" value="1"/>
</dbReference>
<reference evidence="3 4" key="1">
    <citation type="submission" date="2023-09" db="EMBL/GenBank/DDBJ databases">
        <authorList>
            <person name="Page C.A."/>
            <person name="Perez-Diaz I.M."/>
        </authorList>
    </citation>
    <scope>NUCLEOTIDE SEQUENCE [LARGE SCALE GENOMIC DNA]</scope>
    <source>
        <strain evidence="3 4">Ll15</strain>
    </source>
</reference>
<dbReference type="Proteomes" id="UP001322664">
    <property type="component" value="Chromosome"/>
</dbReference>
<evidence type="ECO:0000313" key="4">
    <source>
        <dbReference type="Proteomes" id="UP001322664"/>
    </source>
</evidence>
<dbReference type="RefSeq" id="WP_319837682.1">
    <property type="nucleotide sequence ID" value="NZ_CP137624.1"/>
</dbReference>
<proteinExistence type="predicted"/>
<dbReference type="EMBL" id="CP137624">
    <property type="protein sequence ID" value="WPK13078.1"/>
    <property type="molecule type" value="Genomic_DNA"/>
</dbReference>
<keyword evidence="4" id="KW-1185">Reference proteome</keyword>
<name>A0ABZ0RXX2_9BACI</name>
<accession>A0ABZ0RXX2</accession>
<evidence type="ECO:0000313" key="3">
    <source>
        <dbReference type="EMBL" id="WPK13078.1"/>
    </source>
</evidence>
<organism evidence="3 4">
    <name type="scientific">Lysinibacillus louembei</name>
    <dbReference type="NCBI Taxonomy" id="1470088"/>
    <lineage>
        <taxon>Bacteria</taxon>
        <taxon>Bacillati</taxon>
        <taxon>Bacillota</taxon>
        <taxon>Bacilli</taxon>
        <taxon>Bacillales</taxon>
        <taxon>Bacillaceae</taxon>
        <taxon>Lysinibacillus</taxon>
    </lineage>
</organism>
<feature type="domain" description="DUF927" evidence="1">
    <location>
        <begin position="27"/>
        <end position="297"/>
    </location>
</feature>
<dbReference type="InterPro" id="IPR040538">
    <property type="entry name" value="Cch_HTH"/>
</dbReference>
<feature type="domain" description="Cch helix turn helix" evidence="2">
    <location>
        <begin position="445"/>
        <end position="541"/>
    </location>
</feature>
<protein>
    <submittedName>
        <fullName evidence="3">DUF927 domain-containing protein</fullName>
    </submittedName>
</protein>
<evidence type="ECO:0000259" key="2">
    <source>
        <dbReference type="Pfam" id="PF18662"/>
    </source>
</evidence>
<dbReference type="Pfam" id="PF06048">
    <property type="entry name" value="DUF927"/>
    <property type="match status" value="1"/>
</dbReference>
<sequence length="611" mass="69555">MEKMVLKPADTNEIRLGQFILRDKDLYMIKDSKDGKEEVYLANASKIKSVTRNIETGVITLEIEYYSFDRWETLKISKGKLLPSELSFLLDKGMDIAGYKAKHVFQFLDFHEKSFKPTYVHQKLGWMRFQDEILFRLHEAIQNNKRFSIYEGQYSIQPKGSEKEWKKIIQAEVVGHASLEAIVAASFAAPITAWLNIEQKGDIDTLLWNCVGNSSGGKTTAAMLAVSAFGNPHISTDGLVQSFNGTGNALQAILAGNFGVPIAFDEVSISTFGKQTLTSFIYKLAQNRDKARLNKESKLISTDSWCTVVFFTGEVSILAQTKNNVGLKVRLFEFKNIQWTKDAAHSERIKLGVLNNYGHAGGIFVEHLTQCGIDEIETKWSEFKSVMFEKMPETNYRARISNKFASILTGAYYANEALDLGLSIDRIADFLVKQELDSMTDRELAPKFYKLFRDYIIQFSKHFKINQEHTNETQEIWGKIETKGNKTYCYMFPHIYDKLAKDMGFADPNVLLDGLKANGNLKHDNQKKQIKKAIFTKEETKLREKVLPNKPYSPRGDYSVCIVYDGDILADYHKGSLDNFNPNSTNTRTIKPKNELEAMIEKNKSKGLFDE</sequence>
<evidence type="ECO:0000259" key="1">
    <source>
        <dbReference type="Pfam" id="PF06048"/>
    </source>
</evidence>
<gene>
    <name evidence="3" type="ORF">R6U77_05165</name>
</gene>
<dbReference type="InterPro" id="IPR009270">
    <property type="entry name" value="DUF927"/>
</dbReference>